<name>A0A5J4UVU1_9EUKA</name>
<proteinExistence type="predicted"/>
<accession>A0A5J4UVU1</accession>
<dbReference type="EMBL" id="SNRW01011983">
    <property type="protein sequence ID" value="KAA6374433.1"/>
    <property type="molecule type" value="Genomic_DNA"/>
</dbReference>
<organism evidence="1 2">
    <name type="scientific">Streblomastix strix</name>
    <dbReference type="NCBI Taxonomy" id="222440"/>
    <lineage>
        <taxon>Eukaryota</taxon>
        <taxon>Metamonada</taxon>
        <taxon>Preaxostyla</taxon>
        <taxon>Oxymonadida</taxon>
        <taxon>Streblomastigidae</taxon>
        <taxon>Streblomastix</taxon>
    </lineage>
</organism>
<evidence type="ECO:0000313" key="1">
    <source>
        <dbReference type="EMBL" id="KAA6374433.1"/>
    </source>
</evidence>
<dbReference type="AlphaFoldDB" id="A0A5J4UVU1"/>
<protein>
    <submittedName>
        <fullName evidence="1">Uncharacterized protein</fullName>
    </submittedName>
</protein>
<gene>
    <name evidence="1" type="ORF">EZS28_030039</name>
</gene>
<sequence length="203" mass="22855">MLDKSEERIRVSGLGLKFGRNGIFYSEAEAILAEEKNQESDEVNEERYKDQNEIDCNKLSGAEVFEDLVRGCVFTSECDQQVEDKSVDLGEFERQVLLDEGEQWRYDVVKKEVQRELTLQLSRLGCDDVGDLGSVLYSMGGGGNREVLSQVGEWKAVVNLDRQCGGGVSDQAKASQKGDIGDCQMYLSVIEEPWNRTLYEAYL</sequence>
<reference evidence="1 2" key="1">
    <citation type="submission" date="2019-03" db="EMBL/GenBank/DDBJ databases">
        <title>Single cell metagenomics reveals metabolic interactions within the superorganism composed of flagellate Streblomastix strix and complex community of Bacteroidetes bacteria on its surface.</title>
        <authorList>
            <person name="Treitli S.C."/>
            <person name="Kolisko M."/>
            <person name="Husnik F."/>
            <person name="Keeling P."/>
            <person name="Hampl V."/>
        </authorList>
    </citation>
    <scope>NUCLEOTIDE SEQUENCE [LARGE SCALE GENOMIC DNA]</scope>
    <source>
        <strain evidence="1">ST1C</strain>
    </source>
</reference>
<dbReference type="Proteomes" id="UP000324800">
    <property type="component" value="Unassembled WGS sequence"/>
</dbReference>
<comment type="caution">
    <text evidence="1">The sequence shown here is derived from an EMBL/GenBank/DDBJ whole genome shotgun (WGS) entry which is preliminary data.</text>
</comment>
<evidence type="ECO:0000313" key="2">
    <source>
        <dbReference type="Proteomes" id="UP000324800"/>
    </source>
</evidence>